<sequence length="245" mass="27010">MESLAWVIQATMENDIGYISMASTKLKFRAISNGSSEITRNSITSVVRDKLDYTRTTSDPPYAHPLPDKKTLELILDKLQKKDIYGIYAEPVDPEELPDYHEVIKHPMDFATVGNNLASGIYSTLAQLESHVFLICSNAMQYNVPDTVYYKQASSVQELARRKFQKLRIVVERSGKELESEQKTGSNSLAKKLLKKPISQAVQEPVGSDLSSGATLATAGDFQNGPIAVKAGGNERPANVNAFIL</sequence>
<evidence type="ECO:0000256" key="2">
    <source>
        <dbReference type="PROSITE-ProRule" id="PRU00035"/>
    </source>
</evidence>
<name>A0AA88WWM0_9ASTE</name>
<keyword evidence="1 2" id="KW-0103">Bromodomain</keyword>
<dbReference type="AlphaFoldDB" id="A0AA88WWM0"/>
<dbReference type="InterPro" id="IPR001487">
    <property type="entry name" value="Bromodomain"/>
</dbReference>
<dbReference type="SUPFAM" id="SSF47370">
    <property type="entry name" value="Bromodomain"/>
    <property type="match status" value="1"/>
</dbReference>
<dbReference type="PANTHER" id="PTHR22881:SF42">
    <property type="entry name" value="DNA-BINDING BROMODOMAIN-CONTAINING PROTEIN"/>
    <property type="match status" value="1"/>
</dbReference>
<evidence type="ECO:0000259" key="3">
    <source>
        <dbReference type="PROSITE" id="PS50014"/>
    </source>
</evidence>
<dbReference type="PANTHER" id="PTHR22881">
    <property type="entry name" value="BROMODOMAIN CONTAINING PROTEIN"/>
    <property type="match status" value="1"/>
</dbReference>
<reference evidence="4" key="1">
    <citation type="submission" date="2022-12" db="EMBL/GenBank/DDBJ databases">
        <title>Draft genome assemblies for two species of Escallonia (Escalloniales).</title>
        <authorList>
            <person name="Chanderbali A."/>
            <person name="Dervinis C."/>
            <person name="Anghel I."/>
            <person name="Soltis D."/>
            <person name="Soltis P."/>
            <person name="Zapata F."/>
        </authorList>
    </citation>
    <scope>NUCLEOTIDE SEQUENCE</scope>
    <source>
        <strain evidence="4">UCBG64.0493</strain>
        <tissue evidence="4">Leaf</tissue>
    </source>
</reference>
<feature type="domain" description="Bromo" evidence="3">
    <location>
        <begin position="80"/>
        <end position="150"/>
    </location>
</feature>
<dbReference type="SMART" id="SM00297">
    <property type="entry name" value="BROMO"/>
    <property type="match status" value="1"/>
</dbReference>
<keyword evidence="5" id="KW-1185">Reference proteome</keyword>
<dbReference type="InterPro" id="IPR051831">
    <property type="entry name" value="Bromodomain_contain_prot"/>
</dbReference>
<dbReference type="Pfam" id="PF00439">
    <property type="entry name" value="Bromodomain"/>
    <property type="match status" value="1"/>
</dbReference>
<protein>
    <recommendedName>
        <fullName evidence="3">Bromo domain-containing protein</fullName>
    </recommendedName>
</protein>
<evidence type="ECO:0000256" key="1">
    <source>
        <dbReference type="ARBA" id="ARBA00023117"/>
    </source>
</evidence>
<dbReference type="CDD" id="cd04369">
    <property type="entry name" value="Bromodomain"/>
    <property type="match status" value="1"/>
</dbReference>
<accession>A0AA88WWM0</accession>
<dbReference type="PROSITE" id="PS50014">
    <property type="entry name" value="BROMODOMAIN_2"/>
    <property type="match status" value="1"/>
</dbReference>
<dbReference type="InterPro" id="IPR036427">
    <property type="entry name" value="Bromodomain-like_sf"/>
</dbReference>
<gene>
    <name evidence="4" type="ORF">RJ639_034791</name>
</gene>
<comment type="caution">
    <text evidence="4">The sequence shown here is derived from an EMBL/GenBank/DDBJ whole genome shotgun (WGS) entry which is preliminary data.</text>
</comment>
<proteinExistence type="predicted"/>
<dbReference type="PRINTS" id="PR00503">
    <property type="entry name" value="BROMODOMAIN"/>
</dbReference>
<dbReference type="PROSITE" id="PS00633">
    <property type="entry name" value="BROMODOMAIN_1"/>
    <property type="match status" value="1"/>
</dbReference>
<evidence type="ECO:0000313" key="5">
    <source>
        <dbReference type="Proteomes" id="UP001188597"/>
    </source>
</evidence>
<evidence type="ECO:0000313" key="4">
    <source>
        <dbReference type="EMBL" id="KAK3035586.1"/>
    </source>
</evidence>
<organism evidence="4 5">
    <name type="scientific">Escallonia herrerae</name>
    <dbReference type="NCBI Taxonomy" id="1293975"/>
    <lineage>
        <taxon>Eukaryota</taxon>
        <taxon>Viridiplantae</taxon>
        <taxon>Streptophyta</taxon>
        <taxon>Embryophyta</taxon>
        <taxon>Tracheophyta</taxon>
        <taxon>Spermatophyta</taxon>
        <taxon>Magnoliopsida</taxon>
        <taxon>eudicotyledons</taxon>
        <taxon>Gunneridae</taxon>
        <taxon>Pentapetalae</taxon>
        <taxon>asterids</taxon>
        <taxon>campanulids</taxon>
        <taxon>Escalloniales</taxon>
        <taxon>Escalloniaceae</taxon>
        <taxon>Escallonia</taxon>
    </lineage>
</organism>
<dbReference type="Gene3D" id="1.20.920.10">
    <property type="entry name" value="Bromodomain-like"/>
    <property type="match status" value="1"/>
</dbReference>
<dbReference type="EMBL" id="JAVXUP010000171">
    <property type="protein sequence ID" value="KAK3035586.1"/>
    <property type="molecule type" value="Genomic_DNA"/>
</dbReference>
<dbReference type="Proteomes" id="UP001188597">
    <property type="component" value="Unassembled WGS sequence"/>
</dbReference>
<dbReference type="InterPro" id="IPR018359">
    <property type="entry name" value="Bromodomain_CS"/>
</dbReference>